<dbReference type="SUPFAM" id="SSF54236">
    <property type="entry name" value="Ubiquitin-like"/>
    <property type="match status" value="1"/>
</dbReference>
<dbReference type="InterPro" id="IPR029071">
    <property type="entry name" value="Ubiquitin-like_domsf"/>
</dbReference>
<sequence>MKVFVQTKRKILFIDCEPTDSMQDIKERVLLLSTAPGSQLQYCGQEVEYAKTLRDYNILHTGYVLKWV</sequence>
<reference evidence="1" key="1">
    <citation type="journal article" date="2021" name="bioRxiv">
        <title>Ancestral mitochondrial apparatus derived from the bacterial type II secretion system.</title>
        <authorList>
            <person name="Horvathova L."/>
            <person name="Zarsky V."/>
            <person name="Panek T."/>
            <person name="Derelle R."/>
            <person name="Pyrih J."/>
            <person name="Motyckova A."/>
            <person name="Klapst'ova V."/>
            <person name="Vinopalova M."/>
            <person name="Markova L."/>
            <person name="Voleman L."/>
            <person name="Klimes V."/>
            <person name="Petru M."/>
            <person name="Vaitova Z."/>
            <person name="Cepicka I."/>
            <person name="Hryzakova K."/>
            <person name="Harant K."/>
            <person name="Gray M.W."/>
            <person name="Chami M."/>
            <person name="Guilvout I."/>
            <person name="Francetic O."/>
            <person name="Lang B.F."/>
            <person name="Vlcek C."/>
            <person name="Tsaousis A.D."/>
            <person name="Elias M."/>
            <person name="Dolezal P."/>
        </authorList>
    </citation>
    <scope>NUCLEOTIDE SEQUENCE</scope>
    <source>
        <strain evidence="1">ATCC 50740</strain>
    </source>
</reference>
<dbReference type="Gene3D" id="3.10.20.90">
    <property type="entry name" value="Phosphatidylinositol 3-kinase Catalytic Subunit, Chain A, domain 1"/>
    <property type="match status" value="1"/>
</dbReference>
<dbReference type="AlphaFoldDB" id="A0A895KR69"/>
<organism evidence="1">
    <name type="scientific">Malawimonas jakobiformis</name>
    <name type="common">Flagellated protozoan</name>
    <dbReference type="NCBI Taxonomy" id="136089"/>
    <lineage>
        <taxon>Eukaryota</taxon>
        <taxon>Malawimonadida</taxon>
        <taxon>Malawimonadidae</taxon>
        <taxon>Malawimonas</taxon>
    </lineage>
</organism>
<accession>A0A895KR69</accession>
<name>A0A895KR69_MALJA</name>
<evidence type="ECO:0000313" key="1">
    <source>
        <dbReference type="EMBL" id="QRZ58754.1"/>
    </source>
</evidence>
<dbReference type="EMBL" id="MT460926">
    <property type="protein sequence ID" value="QRZ58754.1"/>
    <property type="molecule type" value="Genomic_DNA"/>
</dbReference>
<protein>
    <submittedName>
        <fullName evidence="1">Gsp-co-occurring protein 4</fullName>
    </submittedName>
</protein>
<gene>
    <name evidence="1" type="primary">Gcp4</name>
</gene>
<proteinExistence type="predicted"/>